<evidence type="ECO:0000256" key="2">
    <source>
        <dbReference type="ARBA" id="ARBA00017682"/>
    </source>
</evidence>
<protein>
    <recommendedName>
        <fullName evidence="2">Sister chromatid cohesion protein DCC1</fullName>
    </recommendedName>
</protein>
<proteinExistence type="inferred from homology"/>
<keyword evidence="3" id="KW-0235">DNA replication</keyword>
<dbReference type="GO" id="GO:0031390">
    <property type="term" value="C:Ctf18 RFC-like complex"/>
    <property type="evidence" value="ECO:0007669"/>
    <property type="project" value="InterPro"/>
</dbReference>
<dbReference type="AlphaFoldDB" id="A0AAZ3QBM4"/>
<dbReference type="GeneID" id="112239763"/>
<reference evidence="5" key="1">
    <citation type="journal article" date="2018" name="PLoS ONE">
        <title>Chinook salmon (Oncorhynchus tshawytscha) genome and transcriptome.</title>
        <authorList>
            <person name="Christensen K.A."/>
            <person name="Leong J.S."/>
            <person name="Sakhrani D."/>
            <person name="Biagi C.A."/>
            <person name="Minkley D.R."/>
            <person name="Withler R.E."/>
            <person name="Rondeau E.B."/>
            <person name="Koop B.F."/>
            <person name="Devlin R.H."/>
        </authorList>
    </citation>
    <scope>NUCLEOTIDE SEQUENCE [LARGE SCALE GENOMIC DNA]</scope>
</reference>
<dbReference type="RefSeq" id="XP_042173306.1">
    <property type="nucleotide sequence ID" value="XM_042317372.1"/>
</dbReference>
<dbReference type="GO" id="GO:0034088">
    <property type="term" value="P:maintenance of mitotic sister chromatid cohesion"/>
    <property type="evidence" value="ECO:0007669"/>
    <property type="project" value="TreeGrafter"/>
</dbReference>
<dbReference type="PANTHER" id="PTHR13395">
    <property type="entry name" value="SISTER CHROMATID COHESION PROTEIN DCC1-RELATED"/>
    <property type="match status" value="1"/>
</dbReference>
<dbReference type="GO" id="GO:0000775">
    <property type="term" value="C:chromosome, centromeric region"/>
    <property type="evidence" value="ECO:0007669"/>
    <property type="project" value="TreeGrafter"/>
</dbReference>
<dbReference type="PANTHER" id="PTHR13395:SF6">
    <property type="entry name" value="SISTER CHROMATID COHESION PROTEIN DCC1"/>
    <property type="match status" value="1"/>
</dbReference>
<accession>A0AAZ3QBM4</accession>
<keyword evidence="5" id="KW-1185">Reference proteome</keyword>
<gene>
    <name evidence="4" type="primary">DSCC1</name>
</gene>
<sequence>MSRTLEEVQATIQIAKLKENDLQNTIHCLTFGESVSSGDYCLMELDDTLCKHIEAGKSLVIRGDQDERAVLCSEDKTYDLKIADTSNLLLLVPGCVTPDQLTTDNQTSSQLVHAQIWGFSNSYWELRKRHPKLKKLKRLLMENPYEGPGISGQEDVTEGKYTRGDLLERIQASEEELEAQLQTIHACDVNGYWRLLDFDYEMKLLGHITQLVDSESWSFSKVPLRVSLEELGRLEPQEMIEHSLNCYGRCYMDNGEVFFALNEDKVCRATAQMLLQNAAKFNLAEFQEVWQQSVPEGMGTRLDQLKSLALVDRSSKPETISLLRVEDLPEDTLERFTHLFTMREKWTEEDITPYIQDLCGEKQTTGALLTKYARLSTQNGMKVFNSRRLVAT</sequence>
<dbReference type="GO" id="GO:0006260">
    <property type="term" value="P:DNA replication"/>
    <property type="evidence" value="ECO:0007669"/>
    <property type="project" value="UniProtKB-KW"/>
</dbReference>
<evidence type="ECO:0000313" key="4">
    <source>
        <dbReference type="Ensembl" id="ENSOTSP00005126281.1"/>
    </source>
</evidence>
<organism evidence="4 5">
    <name type="scientific">Oncorhynchus tshawytscha</name>
    <name type="common">Chinook salmon</name>
    <name type="synonym">Salmo tshawytscha</name>
    <dbReference type="NCBI Taxonomy" id="74940"/>
    <lineage>
        <taxon>Eukaryota</taxon>
        <taxon>Metazoa</taxon>
        <taxon>Chordata</taxon>
        <taxon>Craniata</taxon>
        <taxon>Vertebrata</taxon>
        <taxon>Euteleostomi</taxon>
        <taxon>Actinopterygii</taxon>
        <taxon>Neopterygii</taxon>
        <taxon>Teleostei</taxon>
        <taxon>Protacanthopterygii</taxon>
        <taxon>Salmoniformes</taxon>
        <taxon>Salmonidae</taxon>
        <taxon>Salmoninae</taxon>
        <taxon>Oncorhynchus</taxon>
    </lineage>
</organism>
<reference evidence="4" key="3">
    <citation type="submission" date="2025-09" db="UniProtKB">
        <authorList>
            <consortium name="Ensembl"/>
        </authorList>
    </citation>
    <scope>IDENTIFICATION</scope>
</reference>
<evidence type="ECO:0000313" key="5">
    <source>
        <dbReference type="Proteomes" id="UP000694402"/>
    </source>
</evidence>
<reference evidence="4" key="2">
    <citation type="submission" date="2025-08" db="UniProtKB">
        <authorList>
            <consortium name="Ensembl"/>
        </authorList>
    </citation>
    <scope>IDENTIFICATION</scope>
</reference>
<dbReference type="Ensembl" id="ENSOTST00005134331.1">
    <property type="protein sequence ID" value="ENSOTSP00005126281.1"/>
    <property type="gene ID" value="ENSOTSG00005064264.1"/>
</dbReference>
<comment type="similarity">
    <text evidence="1">Belongs to the DCC1 family.</text>
</comment>
<dbReference type="GO" id="GO:0000785">
    <property type="term" value="C:chromatin"/>
    <property type="evidence" value="ECO:0007669"/>
    <property type="project" value="TreeGrafter"/>
</dbReference>
<name>A0AAZ3QBM4_ONCTS</name>
<evidence type="ECO:0000256" key="1">
    <source>
        <dbReference type="ARBA" id="ARBA00007017"/>
    </source>
</evidence>
<dbReference type="Pfam" id="PF09724">
    <property type="entry name" value="Dcc1"/>
    <property type="match status" value="1"/>
</dbReference>
<dbReference type="GeneTree" id="ENSGT00390000017400"/>
<evidence type="ECO:0000256" key="3">
    <source>
        <dbReference type="ARBA" id="ARBA00022705"/>
    </source>
</evidence>
<dbReference type="InterPro" id="IPR019128">
    <property type="entry name" value="Dcc1"/>
</dbReference>
<dbReference type="Proteomes" id="UP000694402">
    <property type="component" value="Unassembled WGS sequence"/>
</dbReference>